<dbReference type="EMBL" id="AP008217">
    <property type="protein sequence ID" value="BAH95391.1"/>
    <property type="molecule type" value="Genomic_DNA"/>
</dbReference>
<name>C7J8G2_ORYSJ</name>
<proteinExistence type="predicted"/>
<dbReference type="KEGG" id="dosa:Os11g0624000"/>
<gene>
    <name evidence="2" type="ordered locus">Os11g0624000</name>
</gene>
<sequence>MAVALVHHVKAAETILEGHPPVPQGKIRLSQETIDAILARKTEPYPSDSLRYYRSLKDNPAFPPEFSDDLMRTILSCAREHDRLQRRILGRQAWIRNELEEKGYVDVDEDKAANFTAVNWKEELMTDDEESGQEDFDVDSDTEDDDDEEEEISDEEDINEDDDNPSDDEEEAAK</sequence>
<evidence type="ECO:0000313" key="3">
    <source>
        <dbReference type="Proteomes" id="UP000000763"/>
    </source>
</evidence>
<feature type="compositionally biased region" description="Acidic residues" evidence="1">
    <location>
        <begin position="125"/>
        <end position="174"/>
    </location>
</feature>
<reference evidence="3" key="2">
    <citation type="journal article" date="2008" name="Nucleic Acids Res.">
        <title>The rice annotation project database (RAP-DB): 2008 update.</title>
        <authorList>
            <consortium name="The rice annotation project (RAP)"/>
        </authorList>
    </citation>
    <scope>GENOME REANNOTATION</scope>
    <source>
        <strain evidence="3">cv. Nipponbare</strain>
    </source>
</reference>
<feature type="region of interest" description="Disordered" evidence="1">
    <location>
        <begin position="120"/>
        <end position="174"/>
    </location>
</feature>
<evidence type="ECO:0000313" key="2">
    <source>
        <dbReference type="EMBL" id="BAH95391.1"/>
    </source>
</evidence>
<evidence type="ECO:0000256" key="1">
    <source>
        <dbReference type="SAM" id="MobiDB-lite"/>
    </source>
</evidence>
<dbReference type="PANTHER" id="PTHR35166:SF15">
    <property type="entry name" value="OS05G0193700 PROTEIN"/>
    <property type="match status" value="1"/>
</dbReference>
<dbReference type="AlphaFoldDB" id="C7J8G2"/>
<accession>C7J8G2</accession>
<reference evidence="2 3" key="1">
    <citation type="journal article" date="2005" name="Nature">
        <title>The map-based sequence of the rice genome.</title>
        <authorList>
            <consortium name="International rice genome sequencing project (IRGSP)"/>
            <person name="Matsumoto T."/>
            <person name="Wu J."/>
            <person name="Kanamori H."/>
            <person name="Katayose Y."/>
            <person name="Fujisawa M."/>
            <person name="Namiki N."/>
            <person name="Mizuno H."/>
            <person name="Yamamoto K."/>
            <person name="Antonio B.A."/>
            <person name="Baba T."/>
            <person name="Sakata K."/>
            <person name="Nagamura Y."/>
            <person name="Aoki H."/>
            <person name="Arikawa K."/>
            <person name="Arita K."/>
            <person name="Bito T."/>
            <person name="Chiden Y."/>
            <person name="Fujitsuka N."/>
            <person name="Fukunaka R."/>
            <person name="Hamada M."/>
            <person name="Harada C."/>
            <person name="Hayashi A."/>
            <person name="Hijishita S."/>
            <person name="Honda M."/>
            <person name="Hosokawa S."/>
            <person name="Ichikawa Y."/>
            <person name="Idonuma A."/>
            <person name="Iijima M."/>
            <person name="Ikeda M."/>
            <person name="Ikeno M."/>
            <person name="Ito K."/>
            <person name="Ito S."/>
            <person name="Ito T."/>
            <person name="Ito Y."/>
            <person name="Ito Y."/>
            <person name="Iwabuchi A."/>
            <person name="Kamiya K."/>
            <person name="Karasawa W."/>
            <person name="Kurita K."/>
            <person name="Katagiri S."/>
            <person name="Kikuta A."/>
            <person name="Kobayashi H."/>
            <person name="Kobayashi N."/>
            <person name="Machita K."/>
            <person name="Maehara T."/>
            <person name="Masukawa M."/>
            <person name="Mizubayashi T."/>
            <person name="Mukai Y."/>
            <person name="Nagasaki H."/>
            <person name="Nagata Y."/>
            <person name="Naito S."/>
            <person name="Nakashima M."/>
            <person name="Nakama Y."/>
            <person name="Nakamichi Y."/>
            <person name="Nakamura M."/>
            <person name="Meguro A."/>
            <person name="Negishi M."/>
            <person name="Ohta I."/>
            <person name="Ohta T."/>
            <person name="Okamoto M."/>
            <person name="Ono N."/>
            <person name="Saji S."/>
            <person name="Sakaguchi M."/>
            <person name="Sakai K."/>
            <person name="Shibata M."/>
            <person name="Shimokawa T."/>
            <person name="Song J."/>
            <person name="Takazaki Y."/>
            <person name="Terasawa K."/>
            <person name="Tsugane M."/>
            <person name="Tsuji K."/>
            <person name="Ueda S."/>
            <person name="Waki K."/>
            <person name="Yamagata H."/>
            <person name="Yamamoto M."/>
            <person name="Yamamoto S."/>
            <person name="Yamane H."/>
            <person name="Yoshiki S."/>
            <person name="Yoshihara R."/>
            <person name="Yukawa K."/>
            <person name="Zhong H."/>
            <person name="Yano M."/>
            <person name="Yuan Q."/>
            <person name="Ouyang S."/>
            <person name="Liu J."/>
            <person name="Jones K.M."/>
            <person name="Gansberger K."/>
            <person name="Moffat K."/>
            <person name="Hill J."/>
            <person name="Bera J."/>
            <person name="Fadrosh D."/>
            <person name="Jin S."/>
            <person name="Johri S."/>
            <person name="Kim M."/>
            <person name="Overton L."/>
            <person name="Reardon M."/>
            <person name="Tsitrin T."/>
            <person name="Vuong H."/>
            <person name="Weaver B."/>
            <person name="Ciecko A."/>
            <person name="Tallon L."/>
            <person name="Jackson J."/>
            <person name="Pai G."/>
            <person name="Aken S.V."/>
            <person name="Utterback T."/>
            <person name="Reidmuller S."/>
            <person name="Feldblyum T."/>
            <person name="Hsiao J."/>
            <person name="Zismann V."/>
            <person name="Iobst S."/>
            <person name="de Vazeille A.R."/>
            <person name="Buell C.R."/>
            <person name="Ying K."/>
            <person name="Li Y."/>
            <person name="Lu T."/>
            <person name="Huang Y."/>
            <person name="Zhao Q."/>
            <person name="Feng Q."/>
            <person name="Zhang L."/>
            <person name="Zhu J."/>
            <person name="Weng Q."/>
            <person name="Mu J."/>
            <person name="Lu Y."/>
            <person name="Fan D."/>
            <person name="Liu Y."/>
            <person name="Guan J."/>
            <person name="Zhang Y."/>
            <person name="Yu S."/>
            <person name="Liu X."/>
            <person name="Zhang Y."/>
            <person name="Hong G."/>
            <person name="Han B."/>
            <person name="Choisne N."/>
            <person name="Demange N."/>
            <person name="Orjeda G."/>
            <person name="Samain S."/>
            <person name="Cattolico L."/>
            <person name="Pelletier E."/>
            <person name="Couloux A."/>
            <person name="Segurens B."/>
            <person name="Wincker P."/>
            <person name="D'Hont A."/>
            <person name="Scarpelli C."/>
            <person name="Weissenbach J."/>
            <person name="Salanoubat M."/>
            <person name="Quetier F."/>
            <person name="Yu Y."/>
            <person name="Kim H.R."/>
            <person name="Rambo T."/>
            <person name="Currie J."/>
            <person name="Collura K."/>
            <person name="Luo M."/>
            <person name="Yang T."/>
            <person name="Ammiraju J.S.S."/>
            <person name="Engler F."/>
            <person name="Soderlund C."/>
            <person name="Wing R.A."/>
            <person name="Palmer L.E."/>
            <person name="de la Bastide M."/>
            <person name="Spiegel L."/>
            <person name="Nascimento L."/>
            <person name="Zutavern T."/>
            <person name="O'Shaughnessy A."/>
            <person name="Dike S."/>
            <person name="Dedhia N."/>
            <person name="Preston R."/>
            <person name="Balija V."/>
            <person name="McCombie W.R."/>
            <person name="Chow T."/>
            <person name="Chen H."/>
            <person name="Chung M."/>
            <person name="Chen C."/>
            <person name="Shaw J."/>
            <person name="Wu H."/>
            <person name="Hsiao K."/>
            <person name="Chao Y."/>
            <person name="Chu M."/>
            <person name="Cheng C."/>
            <person name="Hour A."/>
            <person name="Lee P."/>
            <person name="Lin S."/>
            <person name="Lin Y."/>
            <person name="Liou J."/>
            <person name="Liu S."/>
            <person name="Hsing Y."/>
            <person name="Raghuvanshi S."/>
            <person name="Mohanty A."/>
            <person name="Bharti A.K."/>
            <person name="Gaur A."/>
            <person name="Gupta V."/>
            <person name="Kumar D."/>
            <person name="Ravi V."/>
            <person name="Vij S."/>
            <person name="Kapur A."/>
            <person name="Khurana P."/>
            <person name="Khurana P."/>
            <person name="Khurana J.P."/>
            <person name="Tyagi A.K."/>
            <person name="Gaikwad K."/>
            <person name="Singh A."/>
            <person name="Dalal V."/>
            <person name="Srivastava S."/>
            <person name="Dixit A."/>
            <person name="Pal A.K."/>
            <person name="Ghazi I.A."/>
            <person name="Yadav M."/>
            <person name="Pandit A."/>
            <person name="Bhargava A."/>
            <person name="Sureshbabu K."/>
            <person name="Batra K."/>
            <person name="Sharma T.R."/>
            <person name="Mohapatra T."/>
            <person name="Singh N.K."/>
            <person name="Messing J."/>
            <person name="Nelson A.B."/>
            <person name="Fuks G."/>
            <person name="Kavchok S."/>
            <person name="Keizer G."/>
            <person name="Linton E."/>
            <person name="Llaca V."/>
            <person name="Song R."/>
            <person name="Tanyolac B."/>
            <person name="Young S."/>
            <person name="Ho-Il K."/>
            <person name="Hahn J.H."/>
            <person name="Sangsakoo G."/>
            <person name="Vanavichit A."/>
            <person name="de Mattos Luiz.A.T."/>
            <person name="Zimmer P.D."/>
            <person name="Malone G."/>
            <person name="Dellagostin O."/>
            <person name="de Oliveira A.C."/>
            <person name="Bevan M."/>
            <person name="Bancroft I."/>
            <person name="Minx P."/>
            <person name="Cordum H."/>
            <person name="Wilson R."/>
            <person name="Cheng Z."/>
            <person name="Jin W."/>
            <person name="Jiang J."/>
            <person name="Leong S.A."/>
            <person name="Iwama H."/>
            <person name="Gojobori T."/>
            <person name="Itoh T."/>
            <person name="Niimura Y."/>
            <person name="Fujii Y."/>
            <person name="Habara T."/>
            <person name="Sakai H."/>
            <person name="Sato Y."/>
            <person name="Wilson G."/>
            <person name="Kumar K."/>
            <person name="McCouch S."/>
            <person name="Juretic N."/>
            <person name="Hoen D."/>
            <person name="Wright S."/>
            <person name="Bruskiewich R."/>
            <person name="Bureau T."/>
            <person name="Miyao A."/>
            <person name="Hirochika H."/>
            <person name="Nishikawa T."/>
            <person name="Kadowaki K."/>
            <person name="Sugiura M."/>
            <person name="Burr B."/>
            <person name="Sasaki T."/>
        </authorList>
    </citation>
    <scope>NUCLEOTIDE SEQUENCE [LARGE SCALE GENOMIC DNA]</scope>
    <source>
        <strain evidence="3">cv. Nipponbare</strain>
    </source>
</reference>
<protein>
    <submittedName>
        <fullName evidence="2">Os11g0624000 protein</fullName>
    </submittedName>
</protein>
<dbReference type="Proteomes" id="UP000000763">
    <property type="component" value="Chromosome 11"/>
</dbReference>
<organism evidence="2 3">
    <name type="scientific">Oryza sativa subsp. japonica</name>
    <name type="common">Rice</name>
    <dbReference type="NCBI Taxonomy" id="39947"/>
    <lineage>
        <taxon>Eukaryota</taxon>
        <taxon>Viridiplantae</taxon>
        <taxon>Streptophyta</taxon>
        <taxon>Embryophyta</taxon>
        <taxon>Tracheophyta</taxon>
        <taxon>Spermatophyta</taxon>
        <taxon>Magnoliopsida</taxon>
        <taxon>Liliopsida</taxon>
        <taxon>Poales</taxon>
        <taxon>Poaceae</taxon>
        <taxon>BOP clade</taxon>
        <taxon>Oryzoideae</taxon>
        <taxon>Oryzeae</taxon>
        <taxon>Oryzinae</taxon>
        <taxon>Oryza</taxon>
        <taxon>Oryza sativa</taxon>
    </lineage>
</organism>
<dbReference type="PANTHER" id="PTHR35166">
    <property type="entry name" value="OS05G0193700 PROTEIN-RELATED"/>
    <property type="match status" value="1"/>
</dbReference>